<evidence type="ECO:0000313" key="3">
    <source>
        <dbReference type="Proteomes" id="UP001443914"/>
    </source>
</evidence>
<evidence type="ECO:0008006" key="4">
    <source>
        <dbReference type="Google" id="ProtNLM"/>
    </source>
</evidence>
<sequence>MAMDYYTHIHNKPEKSTEEEEDDNDNDDDDDDYIDMEVKSFTHFFPKKTNPIPSPQHGLEFEFHMSTSSTNVERDSTTSPADELFYKGKLLPLHLPPRLQMVEKLLQDAPLSSRFETPLGTNTATTPTTTTPFESCNVSPVGSSQVSRELCSNKGYFVIDEGFVKKSWAKRIKIRIKTLFGKSDNGFSNVSKDITKNELKEEIVSHRKSFSSAFKRRPSMTKVSSSYSSVIMSSSSGSSSSPSSVSSALGVSNGVREMKLKRSNSANSEIETSLIQGAIAHCKQSQLQSQSQSQQSLLQSRRNLSEVGCHSFPSRFVAFDDQDSVTKLCRG</sequence>
<proteinExistence type="predicted"/>
<dbReference type="Proteomes" id="UP001443914">
    <property type="component" value="Unassembled WGS sequence"/>
</dbReference>
<protein>
    <recommendedName>
        <fullName evidence="4">Membrane-associated kinase regulator 4</fullName>
    </recommendedName>
</protein>
<organism evidence="2 3">
    <name type="scientific">Saponaria officinalis</name>
    <name type="common">Common soapwort</name>
    <name type="synonym">Lychnis saponaria</name>
    <dbReference type="NCBI Taxonomy" id="3572"/>
    <lineage>
        <taxon>Eukaryota</taxon>
        <taxon>Viridiplantae</taxon>
        <taxon>Streptophyta</taxon>
        <taxon>Embryophyta</taxon>
        <taxon>Tracheophyta</taxon>
        <taxon>Spermatophyta</taxon>
        <taxon>Magnoliopsida</taxon>
        <taxon>eudicotyledons</taxon>
        <taxon>Gunneridae</taxon>
        <taxon>Pentapetalae</taxon>
        <taxon>Caryophyllales</taxon>
        <taxon>Caryophyllaceae</taxon>
        <taxon>Caryophylleae</taxon>
        <taxon>Saponaria</taxon>
    </lineage>
</organism>
<gene>
    <name evidence="2" type="ORF">RND81_10G185200</name>
</gene>
<dbReference type="PANTHER" id="PTHR33312:SF5">
    <property type="entry name" value="MEMBRANE-ASSOCIATED KINASE REGULATOR 4-RELATED"/>
    <property type="match status" value="1"/>
</dbReference>
<dbReference type="AlphaFoldDB" id="A0AAW1I673"/>
<dbReference type="EMBL" id="JBDFQZ010000010">
    <property type="protein sequence ID" value="KAK9684085.1"/>
    <property type="molecule type" value="Genomic_DNA"/>
</dbReference>
<dbReference type="InterPro" id="IPR039620">
    <property type="entry name" value="BKI1/MAKR1/3/4"/>
</dbReference>
<evidence type="ECO:0000313" key="2">
    <source>
        <dbReference type="EMBL" id="KAK9684085.1"/>
    </source>
</evidence>
<comment type="caution">
    <text evidence="2">The sequence shown here is derived from an EMBL/GenBank/DDBJ whole genome shotgun (WGS) entry which is preliminary data.</text>
</comment>
<name>A0AAW1I673_SAPOF</name>
<dbReference type="GO" id="GO:0019210">
    <property type="term" value="F:kinase inhibitor activity"/>
    <property type="evidence" value="ECO:0007669"/>
    <property type="project" value="InterPro"/>
</dbReference>
<reference evidence="2" key="1">
    <citation type="submission" date="2024-03" db="EMBL/GenBank/DDBJ databases">
        <title>WGS assembly of Saponaria officinalis var. Norfolk2.</title>
        <authorList>
            <person name="Jenkins J."/>
            <person name="Shu S."/>
            <person name="Grimwood J."/>
            <person name="Barry K."/>
            <person name="Goodstein D."/>
            <person name="Schmutz J."/>
            <person name="Leebens-Mack J."/>
            <person name="Osbourn A."/>
        </authorList>
    </citation>
    <scope>NUCLEOTIDE SEQUENCE [LARGE SCALE GENOMIC DNA]</scope>
    <source>
        <strain evidence="2">JIC</strain>
    </source>
</reference>
<evidence type="ECO:0000256" key="1">
    <source>
        <dbReference type="SAM" id="MobiDB-lite"/>
    </source>
</evidence>
<accession>A0AAW1I673</accession>
<feature type="region of interest" description="Disordered" evidence="1">
    <location>
        <begin position="1"/>
        <end position="33"/>
    </location>
</feature>
<keyword evidence="3" id="KW-1185">Reference proteome</keyword>
<feature type="compositionally biased region" description="Acidic residues" evidence="1">
    <location>
        <begin position="17"/>
        <end position="33"/>
    </location>
</feature>
<dbReference type="GO" id="GO:0005886">
    <property type="term" value="C:plasma membrane"/>
    <property type="evidence" value="ECO:0007669"/>
    <property type="project" value="InterPro"/>
</dbReference>
<dbReference type="PANTHER" id="PTHR33312">
    <property type="entry name" value="MEMBRANE-ASSOCIATED KINASE REGULATOR 4-RELATED"/>
    <property type="match status" value="1"/>
</dbReference>